<dbReference type="EMBL" id="DTAI01000030">
    <property type="protein sequence ID" value="HGN36104.1"/>
    <property type="molecule type" value="Genomic_DNA"/>
</dbReference>
<sequence length="574" mass="63891">MLMAMDCSSDIIVGRVGSESTPIYVEIISRRPIPLGTYITIPFESLNVLNGSVKKHCLVGVVSRTGYRKLIPTSPTITATSMQTIGIDDELLRYSPSVARIIADVYENGIEVASVPPPPDSHVFLAPPSVLSKMFSRRSDSSIKIGHLTSRSDVEIYVDVNALTKHLFITGTTGSGKSNTVALLADKIASLGGTVIIFDVHGEYSSLRSMYSDVYIHVIDYKLNPLKIHPRTLARMIIPEAAATIQRALTMRALGCAKLLFESVVKMYGISEEAVKILSNPSTSEVGKLLRDRDKCPSLQYDFRGYMVDDEEDMDINDRLAWLLKEYVKVLIKSSRDSNSEAVAKACSKVDEFFEYAAVSFNTPHPIELAAPSSIIIVNASMLNDDQRDYSLKIILDELLRYVRGRMIENAPNPILIFIEEAHLFLNVNRATISKTSIERVAREGRKFGLSLAIVSQRPRNIDPNTLSQIQNFIFMKLIQESDQLAIMNISDMLTEDLARSLSSMNVGEALILGEWIGRFPAYVKIERHLGKHMGSSLDIASIWRASKYRKDVSSIVTRIDTDAYSELKDLLQS</sequence>
<keyword evidence="6" id="KW-0067">ATP-binding</keyword>
<dbReference type="InterPro" id="IPR008571">
    <property type="entry name" value="HerA-like"/>
</dbReference>
<comment type="similarity">
    <text evidence="1">Belongs to the HerA family.</text>
</comment>
<proteinExistence type="inferred from homology"/>
<evidence type="ECO:0000256" key="3">
    <source>
        <dbReference type="ARBA" id="ARBA00048954"/>
    </source>
</evidence>
<dbReference type="InterPro" id="IPR027417">
    <property type="entry name" value="P-loop_NTPase"/>
</dbReference>
<evidence type="ECO:0000256" key="1">
    <source>
        <dbReference type="ARBA" id="ARBA00007816"/>
    </source>
</evidence>
<comment type="catalytic activity">
    <reaction evidence="2">
        <text>Couples ATP hydrolysis with the unwinding of duplex DNA by translocating in the 3'-5' direction.</text>
        <dbReference type="EC" id="5.6.2.4"/>
    </reaction>
</comment>
<comment type="caution">
    <text evidence="6">The sequence shown here is derived from an EMBL/GenBank/DDBJ whole genome shotgun (WGS) entry which is preliminary data.</text>
</comment>
<dbReference type="GO" id="GO:0043139">
    <property type="term" value="F:5'-3' DNA helicase activity"/>
    <property type="evidence" value="ECO:0007669"/>
    <property type="project" value="UniProtKB-EC"/>
</dbReference>
<dbReference type="PANTHER" id="PTHR42957">
    <property type="entry name" value="HELICASE MJ1565-RELATED"/>
    <property type="match status" value="1"/>
</dbReference>
<evidence type="ECO:0000313" key="7">
    <source>
        <dbReference type="EMBL" id="HGQ18080.1"/>
    </source>
</evidence>
<gene>
    <name evidence="6" type="ORF">ENT87_00925</name>
    <name evidence="7" type="ORF">ENU30_03775</name>
</gene>
<dbReference type="GO" id="GO:0005524">
    <property type="term" value="F:ATP binding"/>
    <property type="evidence" value="ECO:0007669"/>
    <property type="project" value="UniProtKB-KW"/>
</dbReference>
<feature type="domain" description="Helicase HerA central" evidence="5">
    <location>
        <begin position="143"/>
        <end position="329"/>
    </location>
</feature>
<protein>
    <submittedName>
        <fullName evidence="6">ATP-binding protein</fullName>
    </submittedName>
</protein>
<name>A0A7J3I5Q6_9CREN</name>
<keyword evidence="6" id="KW-0547">Nucleotide-binding</keyword>
<reference evidence="6" key="1">
    <citation type="journal article" date="2020" name="mSystems">
        <title>Genome- and Community-Level Interaction Insights into Carbon Utilization and Element Cycling Functions of Hydrothermarchaeota in Hydrothermal Sediment.</title>
        <authorList>
            <person name="Zhou Z."/>
            <person name="Liu Y."/>
            <person name="Xu W."/>
            <person name="Pan J."/>
            <person name="Luo Z.H."/>
            <person name="Li M."/>
        </authorList>
    </citation>
    <scope>NUCLEOTIDE SEQUENCE [LARGE SCALE GENOMIC DNA]</scope>
    <source>
        <strain evidence="6">SpSt-618</strain>
        <strain evidence="7">SpSt-657</strain>
    </source>
</reference>
<dbReference type="GO" id="GO:0043138">
    <property type="term" value="F:3'-5' DNA helicase activity"/>
    <property type="evidence" value="ECO:0007669"/>
    <property type="project" value="UniProtKB-EC"/>
</dbReference>
<evidence type="ECO:0000256" key="2">
    <source>
        <dbReference type="ARBA" id="ARBA00034617"/>
    </source>
</evidence>
<organism evidence="6">
    <name type="scientific">Ignisphaera aggregans</name>
    <dbReference type="NCBI Taxonomy" id="334771"/>
    <lineage>
        <taxon>Archaea</taxon>
        <taxon>Thermoproteota</taxon>
        <taxon>Thermoprotei</taxon>
        <taxon>Desulfurococcales</taxon>
        <taxon>Desulfurococcaceae</taxon>
        <taxon>Ignisphaera</taxon>
    </lineage>
</organism>
<dbReference type="AlphaFoldDB" id="A0A7J3I5Q6"/>
<comment type="catalytic activity">
    <reaction evidence="4">
        <text>ATP + H2O = ADP + phosphate + H(+)</text>
        <dbReference type="Rhea" id="RHEA:13065"/>
        <dbReference type="ChEBI" id="CHEBI:15377"/>
        <dbReference type="ChEBI" id="CHEBI:15378"/>
        <dbReference type="ChEBI" id="CHEBI:30616"/>
        <dbReference type="ChEBI" id="CHEBI:43474"/>
        <dbReference type="ChEBI" id="CHEBI:456216"/>
        <dbReference type="EC" id="5.6.2.4"/>
    </reaction>
</comment>
<comment type="catalytic activity">
    <reaction evidence="3">
        <text>ATP + H2O = ADP + phosphate + H(+)</text>
        <dbReference type="Rhea" id="RHEA:13065"/>
        <dbReference type="ChEBI" id="CHEBI:15377"/>
        <dbReference type="ChEBI" id="CHEBI:15378"/>
        <dbReference type="ChEBI" id="CHEBI:30616"/>
        <dbReference type="ChEBI" id="CHEBI:43474"/>
        <dbReference type="ChEBI" id="CHEBI:456216"/>
        <dbReference type="EC" id="5.6.2.3"/>
    </reaction>
</comment>
<dbReference type="PANTHER" id="PTHR42957:SF1">
    <property type="entry name" value="HELICASE MJ1565-RELATED"/>
    <property type="match status" value="1"/>
</dbReference>
<dbReference type="InterPro" id="IPR002789">
    <property type="entry name" value="HerA_central"/>
</dbReference>
<evidence type="ECO:0000256" key="4">
    <source>
        <dbReference type="ARBA" id="ARBA00048988"/>
    </source>
</evidence>
<dbReference type="Pfam" id="PF01935">
    <property type="entry name" value="DUF87"/>
    <property type="match status" value="1"/>
</dbReference>
<dbReference type="SUPFAM" id="SSF52540">
    <property type="entry name" value="P-loop containing nucleoside triphosphate hydrolases"/>
    <property type="match status" value="1"/>
</dbReference>
<dbReference type="EMBL" id="DTBZ01000076">
    <property type="protein sequence ID" value="HGQ18080.1"/>
    <property type="molecule type" value="Genomic_DNA"/>
</dbReference>
<accession>A0A7J3I5Q6</accession>
<evidence type="ECO:0000259" key="5">
    <source>
        <dbReference type="Pfam" id="PF01935"/>
    </source>
</evidence>
<dbReference type="CDD" id="cd01127">
    <property type="entry name" value="TrwB_TraG_TraD_VirD4"/>
    <property type="match status" value="1"/>
</dbReference>
<evidence type="ECO:0000313" key="6">
    <source>
        <dbReference type="EMBL" id="HGN36104.1"/>
    </source>
</evidence>
<dbReference type="Gene3D" id="3.40.50.300">
    <property type="entry name" value="P-loop containing nucleotide triphosphate hydrolases"/>
    <property type="match status" value="2"/>
</dbReference>